<reference evidence="2" key="1">
    <citation type="submission" date="2024-02" db="UniProtKB">
        <authorList>
            <consortium name="WormBaseParasite"/>
        </authorList>
    </citation>
    <scope>IDENTIFICATION</scope>
</reference>
<dbReference type="WBParaSite" id="MBELARI_LOCUS19319">
    <property type="protein sequence ID" value="MBELARI_LOCUS19319"/>
    <property type="gene ID" value="MBELARI_LOCUS19319"/>
</dbReference>
<evidence type="ECO:0000313" key="2">
    <source>
        <dbReference type="WBParaSite" id="MBELARI_LOCUS19319"/>
    </source>
</evidence>
<dbReference type="Proteomes" id="UP000887575">
    <property type="component" value="Unassembled WGS sequence"/>
</dbReference>
<sequence>MRFYQSGPAGLIPGSLAYLYTLSFYNAATFVPPTLSAAYYTFLVTANCSVSFDLRKHVEAESERDQLGLTDYTLISVGDSGTTPIQSRSQTPGKTKAITFFHHFSLEMALGNVQLANGCEANLYVHGIPSNEMKEKMLLYKFNSDNAAQFIRSDVLANAATLIVKENCDFSADVKAANNEDTYLDPDAKYMVNVVRADPGGNGNCSIIITNTEKIKKKFETVYHTLNM</sequence>
<keyword evidence="1" id="KW-1185">Reference proteome</keyword>
<protein>
    <submittedName>
        <fullName evidence="2">Uncharacterized protein</fullName>
    </submittedName>
</protein>
<organism evidence="1 2">
    <name type="scientific">Mesorhabditis belari</name>
    <dbReference type="NCBI Taxonomy" id="2138241"/>
    <lineage>
        <taxon>Eukaryota</taxon>
        <taxon>Metazoa</taxon>
        <taxon>Ecdysozoa</taxon>
        <taxon>Nematoda</taxon>
        <taxon>Chromadorea</taxon>
        <taxon>Rhabditida</taxon>
        <taxon>Rhabditina</taxon>
        <taxon>Rhabditomorpha</taxon>
        <taxon>Rhabditoidea</taxon>
        <taxon>Rhabditidae</taxon>
        <taxon>Mesorhabditinae</taxon>
        <taxon>Mesorhabditis</taxon>
    </lineage>
</organism>
<proteinExistence type="predicted"/>
<evidence type="ECO:0000313" key="1">
    <source>
        <dbReference type="Proteomes" id="UP000887575"/>
    </source>
</evidence>
<dbReference type="AlphaFoldDB" id="A0AAF3F0Q4"/>
<name>A0AAF3F0Q4_9BILA</name>
<accession>A0AAF3F0Q4</accession>